<proteinExistence type="predicted"/>
<evidence type="ECO:0000256" key="1">
    <source>
        <dbReference type="SAM" id="Phobius"/>
    </source>
</evidence>
<dbReference type="AlphaFoldDB" id="A0A1H9YWQ8"/>
<dbReference type="STRING" id="1120990.SAMN03080614_100561"/>
<name>A0A1H9YWQ8_9FIRM</name>
<keyword evidence="1" id="KW-1133">Transmembrane helix</keyword>
<evidence type="ECO:0000313" key="3">
    <source>
        <dbReference type="Proteomes" id="UP000243819"/>
    </source>
</evidence>
<feature type="transmembrane region" description="Helical" evidence="1">
    <location>
        <begin position="43"/>
        <end position="72"/>
    </location>
</feature>
<dbReference type="EMBL" id="FOIF01000005">
    <property type="protein sequence ID" value="SES73556.1"/>
    <property type="molecule type" value="Genomic_DNA"/>
</dbReference>
<dbReference type="InterPro" id="IPR043723">
    <property type="entry name" value="DUF5665"/>
</dbReference>
<accession>A0A1H9YWQ8</accession>
<dbReference type="Pfam" id="PF18910">
    <property type="entry name" value="DUF5665"/>
    <property type="match status" value="1"/>
</dbReference>
<sequence length="102" mass="11627">MFCLKKNRVEKELLEKIEELSLKMERMNLAEYIEMLNNPKRYLVINFTAGVARGFGIAVGFTLLGALVIYLLQRLVLLNLPVIGDFIAEIVKLVQDQMQGGR</sequence>
<dbReference type="Proteomes" id="UP000243819">
    <property type="component" value="Unassembled WGS sequence"/>
</dbReference>
<protein>
    <recommendedName>
        <fullName evidence="4">Signal transduction histidine kinase</fullName>
    </recommendedName>
</protein>
<evidence type="ECO:0008006" key="4">
    <source>
        <dbReference type="Google" id="ProtNLM"/>
    </source>
</evidence>
<evidence type="ECO:0000313" key="2">
    <source>
        <dbReference type="EMBL" id="SES73556.1"/>
    </source>
</evidence>
<reference evidence="3" key="1">
    <citation type="submission" date="2016-10" db="EMBL/GenBank/DDBJ databases">
        <authorList>
            <person name="Varghese N."/>
            <person name="Submissions S."/>
        </authorList>
    </citation>
    <scope>NUCLEOTIDE SEQUENCE [LARGE SCALE GENOMIC DNA]</scope>
    <source>
        <strain evidence="3">DSM 13577</strain>
    </source>
</reference>
<keyword evidence="1" id="KW-0472">Membrane</keyword>
<gene>
    <name evidence="2" type="ORF">SAMN03080614_100561</name>
</gene>
<keyword evidence="3" id="KW-1185">Reference proteome</keyword>
<organism evidence="2 3">
    <name type="scientific">Anaerobranca gottschalkii DSM 13577</name>
    <dbReference type="NCBI Taxonomy" id="1120990"/>
    <lineage>
        <taxon>Bacteria</taxon>
        <taxon>Bacillati</taxon>
        <taxon>Bacillota</taxon>
        <taxon>Clostridia</taxon>
        <taxon>Eubacteriales</taxon>
        <taxon>Proteinivoracaceae</taxon>
        <taxon>Anaerobranca</taxon>
    </lineage>
</organism>
<keyword evidence="1" id="KW-0812">Transmembrane</keyword>